<accession>A0A0A9BTZ2</accession>
<name>A0A0A9BTZ2_ARUDO</name>
<proteinExistence type="predicted"/>
<reference evidence="1" key="2">
    <citation type="journal article" date="2015" name="Data Brief">
        <title>Shoot transcriptome of the giant reed, Arundo donax.</title>
        <authorList>
            <person name="Barrero R.A."/>
            <person name="Guerrero F.D."/>
            <person name="Moolhuijzen P."/>
            <person name="Goolsby J.A."/>
            <person name="Tidwell J."/>
            <person name="Bellgard S.E."/>
            <person name="Bellgard M.I."/>
        </authorList>
    </citation>
    <scope>NUCLEOTIDE SEQUENCE</scope>
    <source>
        <tissue evidence="1">Shoot tissue taken approximately 20 cm above the soil surface</tissue>
    </source>
</reference>
<dbReference type="EMBL" id="GBRH01233295">
    <property type="protein sequence ID" value="JAD64600.1"/>
    <property type="molecule type" value="Transcribed_RNA"/>
</dbReference>
<dbReference type="AlphaFoldDB" id="A0A0A9BTZ2"/>
<protein>
    <submittedName>
        <fullName evidence="1">Uncharacterized protein</fullName>
    </submittedName>
</protein>
<reference evidence="1" key="1">
    <citation type="submission" date="2014-09" db="EMBL/GenBank/DDBJ databases">
        <authorList>
            <person name="Magalhaes I.L.F."/>
            <person name="Oliveira U."/>
            <person name="Santos F.R."/>
            <person name="Vidigal T.H.D.A."/>
            <person name="Brescovit A.D."/>
            <person name="Santos A.J."/>
        </authorList>
    </citation>
    <scope>NUCLEOTIDE SEQUENCE</scope>
    <source>
        <tissue evidence="1">Shoot tissue taken approximately 20 cm above the soil surface</tissue>
    </source>
</reference>
<evidence type="ECO:0000313" key="1">
    <source>
        <dbReference type="EMBL" id="JAD64600.1"/>
    </source>
</evidence>
<sequence>MLHYRGFMTPVSRCMVGHLHFRIHMHAYTSKSSWFHLIQQSCAN</sequence>
<organism evidence="1">
    <name type="scientific">Arundo donax</name>
    <name type="common">Giant reed</name>
    <name type="synonym">Donax arundinaceus</name>
    <dbReference type="NCBI Taxonomy" id="35708"/>
    <lineage>
        <taxon>Eukaryota</taxon>
        <taxon>Viridiplantae</taxon>
        <taxon>Streptophyta</taxon>
        <taxon>Embryophyta</taxon>
        <taxon>Tracheophyta</taxon>
        <taxon>Spermatophyta</taxon>
        <taxon>Magnoliopsida</taxon>
        <taxon>Liliopsida</taxon>
        <taxon>Poales</taxon>
        <taxon>Poaceae</taxon>
        <taxon>PACMAD clade</taxon>
        <taxon>Arundinoideae</taxon>
        <taxon>Arundineae</taxon>
        <taxon>Arundo</taxon>
    </lineage>
</organism>